<keyword evidence="1" id="KW-0812">Transmembrane</keyword>
<evidence type="ECO:0000313" key="2">
    <source>
        <dbReference type="EMBL" id="RWX35998.1"/>
    </source>
</evidence>
<accession>A0A444IAQ2</accession>
<protein>
    <recommendedName>
        <fullName evidence="4">Integral membrane protein</fullName>
    </recommendedName>
</protein>
<reference evidence="2 3" key="1">
    <citation type="submission" date="2019-01" db="EMBL/GenBank/DDBJ databases">
        <title>RHIZO-ID as a novel technology for direct rhizobia identification.</title>
        <authorList>
            <person name="De Meyer S.E."/>
        </authorList>
    </citation>
    <scope>NUCLEOTIDE SEQUENCE [LARGE SCALE GENOMIC DNA]</scope>
    <source>
        <strain evidence="2 3">WSM448</strain>
    </source>
</reference>
<comment type="caution">
    <text evidence="2">The sequence shown here is derived from an EMBL/GenBank/DDBJ whole genome shotgun (WGS) entry which is preliminary data.</text>
</comment>
<feature type="transmembrane region" description="Helical" evidence="1">
    <location>
        <begin position="51"/>
        <end position="77"/>
    </location>
</feature>
<gene>
    <name evidence="2" type="ORF">EHI47_03845</name>
</gene>
<feature type="transmembrane region" description="Helical" evidence="1">
    <location>
        <begin position="7"/>
        <end position="31"/>
    </location>
</feature>
<keyword evidence="1" id="KW-1133">Transmembrane helix</keyword>
<proteinExistence type="predicted"/>
<keyword evidence="1" id="KW-0472">Membrane</keyword>
<dbReference type="Proteomes" id="UP000283817">
    <property type="component" value="Unassembled WGS sequence"/>
</dbReference>
<dbReference type="AlphaFoldDB" id="A0A444IAQ2"/>
<sequence length="88" mass="10010">MKDKLQTWCLIIGVGMCGPVFLVLPITWLFAGEIPGKRFPFLRAIDNPVVFYVATIAFIIVAMKMTQVSLVAARFFYRQSKRQGKNLQ</sequence>
<dbReference type="RefSeq" id="WP_128403179.1">
    <property type="nucleotide sequence ID" value="NZ_SBHW01000052.1"/>
</dbReference>
<evidence type="ECO:0000256" key="1">
    <source>
        <dbReference type="SAM" id="Phobius"/>
    </source>
</evidence>
<evidence type="ECO:0000313" key="3">
    <source>
        <dbReference type="Proteomes" id="UP000283817"/>
    </source>
</evidence>
<evidence type="ECO:0008006" key="4">
    <source>
        <dbReference type="Google" id="ProtNLM"/>
    </source>
</evidence>
<name>A0A444IAQ2_RHILE</name>
<dbReference type="EMBL" id="SBHX01000009">
    <property type="protein sequence ID" value="RWX35998.1"/>
    <property type="molecule type" value="Genomic_DNA"/>
</dbReference>
<organism evidence="2 3">
    <name type="scientific">Rhizobium leguminosarum</name>
    <dbReference type="NCBI Taxonomy" id="384"/>
    <lineage>
        <taxon>Bacteria</taxon>
        <taxon>Pseudomonadati</taxon>
        <taxon>Pseudomonadota</taxon>
        <taxon>Alphaproteobacteria</taxon>
        <taxon>Hyphomicrobiales</taxon>
        <taxon>Rhizobiaceae</taxon>
        <taxon>Rhizobium/Agrobacterium group</taxon>
        <taxon>Rhizobium</taxon>
    </lineage>
</organism>